<evidence type="ECO:0000256" key="4">
    <source>
        <dbReference type="ARBA" id="ARBA00022692"/>
    </source>
</evidence>
<keyword evidence="7" id="KW-0274">FAD</keyword>
<dbReference type="PANTHER" id="PTHR47354:SF8">
    <property type="entry name" value="1,2-PHENYLACETYL-COA EPOXIDASE, SUBUNIT E"/>
    <property type="match status" value="1"/>
</dbReference>
<dbReference type="Gene3D" id="2.40.30.10">
    <property type="entry name" value="Translation factors"/>
    <property type="match status" value="1"/>
</dbReference>
<evidence type="ECO:0000256" key="11">
    <source>
        <dbReference type="ARBA" id="ARBA00023014"/>
    </source>
</evidence>
<feature type="transmembrane region" description="Helical" evidence="14">
    <location>
        <begin position="199"/>
        <end position="217"/>
    </location>
</feature>
<feature type="region of interest" description="Disordered" evidence="13">
    <location>
        <begin position="1"/>
        <end position="31"/>
    </location>
</feature>
<dbReference type="InterPro" id="IPR013130">
    <property type="entry name" value="Fe3_Rdtase_TM_dom"/>
</dbReference>
<dbReference type="PROSITE" id="PS51384">
    <property type="entry name" value="FAD_FR"/>
    <property type="match status" value="1"/>
</dbReference>
<evidence type="ECO:0000313" key="16">
    <source>
        <dbReference type="EMBL" id="MDO8106412.1"/>
    </source>
</evidence>
<comment type="cofactor">
    <cofactor evidence="1">
        <name>FAD</name>
        <dbReference type="ChEBI" id="CHEBI:57692"/>
    </cofactor>
</comment>
<keyword evidence="4 14" id="KW-0812">Transmembrane</keyword>
<keyword evidence="17" id="KW-1185">Reference proteome</keyword>
<evidence type="ECO:0000256" key="7">
    <source>
        <dbReference type="ARBA" id="ARBA00022827"/>
    </source>
</evidence>
<keyword evidence="11" id="KW-0411">Iron-sulfur</keyword>
<keyword evidence="6" id="KW-0479">Metal-binding</keyword>
<sequence length="493" mass="53552">MNPVATERAPLRGSSSARRVLPEESTGRSTSPLLRLRPPMLRRWWTDAAGLVVWATMLIVVALWEQHGGVQDLAAGGASALNSIGRLSGLLSADLLLLQVLSMARVPFIERSLGQDRLTRWHRWVGFTSIWLMVVHIVFITVGYAQLDHWNVVSEAWSLITTAPGMLLATAGTALLVLVTVTSIRVARRKLRYESWHLLHLYAYLGAGLALPHQLWTGTDFLASTWATVYWWSAYGLVMALVLVYRVAVPLRLSAQQRLRVTSVQPAGPGAVTVAMHGPHLADLQVAAGQFFVFRFMTGPGWTRPHPLSLSAAPTTHGLRVTMGVTGDDGERIARMRPGTRVMIEGPYGRLHPLVRSRPQLVLMGSGLGLAPLVALAQEAVLAGRLTHGPALMIRRLRSGVDAPMQADVDRLTAAGALQVVDLVGPRSRSGTAWLPQKHGHLPGTEAVRRLVPNLASADIYVCGTGPWVEAVADDLRSAGAPKHAVHAENFTW</sequence>
<keyword evidence="5" id="KW-0001">2Fe-2S</keyword>
<keyword evidence="10" id="KW-0408">Iron</keyword>
<keyword evidence="8 14" id="KW-1133">Transmembrane helix</keyword>
<dbReference type="InterPro" id="IPR039261">
    <property type="entry name" value="FNR_nucleotide-bd"/>
</dbReference>
<comment type="subcellular location">
    <subcellularLocation>
        <location evidence="2">Membrane</location>
        <topology evidence="2">Multi-pass membrane protein</topology>
    </subcellularLocation>
</comment>
<keyword evidence="9" id="KW-0560">Oxidoreductase</keyword>
<name>A0ABT9D6E9_9CELL</name>
<gene>
    <name evidence="16" type="ORF">Q6348_04290</name>
</gene>
<evidence type="ECO:0000259" key="15">
    <source>
        <dbReference type="PROSITE" id="PS51384"/>
    </source>
</evidence>
<comment type="caution">
    <text evidence="16">The sequence shown here is derived from an EMBL/GenBank/DDBJ whole genome shotgun (WGS) entry which is preliminary data.</text>
</comment>
<evidence type="ECO:0000256" key="9">
    <source>
        <dbReference type="ARBA" id="ARBA00023002"/>
    </source>
</evidence>
<dbReference type="Gene3D" id="3.40.50.80">
    <property type="entry name" value="Nucleotide-binding domain of ferredoxin-NADP reductase (FNR) module"/>
    <property type="match status" value="1"/>
</dbReference>
<dbReference type="SUPFAM" id="SSF52343">
    <property type="entry name" value="Ferredoxin reductase-like, C-terminal NADP-linked domain"/>
    <property type="match status" value="1"/>
</dbReference>
<evidence type="ECO:0000256" key="13">
    <source>
        <dbReference type="SAM" id="MobiDB-lite"/>
    </source>
</evidence>
<dbReference type="EMBL" id="JAUQYP010000001">
    <property type="protein sequence ID" value="MDO8106412.1"/>
    <property type="molecule type" value="Genomic_DNA"/>
</dbReference>
<evidence type="ECO:0000256" key="2">
    <source>
        <dbReference type="ARBA" id="ARBA00004141"/>
    </source>
</evidence>
<dbReference type="Proteomes" id="UP001232536">
    <property type="component" value="Unassembled WGS sequence"/>
</dbReference>
<keyword evidence="12 14" id="KW-0472">Membrane</keyword>
<evidence type="ECO:0000256" key="14">
    <source>
        <dbReference type="SAM" id="Phobius"/>
    </source>
</evidence>
<evidence type="ECO:0000256" key="1">
    <source>
        <dbReference type="ARBA" id="ARBA00001974"/>
    </source>
</evidence>
<feature type="domain" description="FAD-binding FR-type" evidence="15">
    <location>
        <begin position="254"/>
        <end position="354"/>
    </location>
</feature>
<evidence type="ECO:0000256" key="12">
    <source>
        <dbReference type="ARBA" id="ARBA00023136"/>
    </source>
</evidence>
<feature type="transmembrane region" description="Helical" evidence="14">
    <location>
        <begin position="124"/>
        <end position="145"/>
    </location>
</feature>
<evidence type="ECO:0000256" key="5">
    <source>
        <dbReference type="ARBA" id="ARBA00022714"/>
    </source>
</evidence>
<reference evidence="16 17" key="1">
    <citation type="submission" date="2023-07" db="EMBL/GenBank/DDBJ databases">
        <title>Description of novel actinomycetes strains, isolated from tidal flat sediment.</title>
        <authorList>
            <person name="Lu C."/>
        </authorList>
    </citation>
    <scope>NUCLEOTIDE SEQUENCE [LARGE SCALE GENOMIC DNA]</scope>
    <source>
        <strain evidence="16 17">SYSU T00b441</strain>
    </source>
</reference>
<evidence type="ECO:0000256" key="8">
    <source>
        <dbReference type="ARBA" id="ARBA00022989"/>
    </source>
</evidence>
<dbReference type="RefSeq" id="WP_304600072.1">
    <property type="nucleotide sequence ID" value="NZ_JAUQYP010000001.1"/>
</dbReference>
<feature type="transmembrane region" description="Helical" evidence="14">
    <location>
        <begin position="229"/>
        <end position="248"/>
    </location>
</feature>
<evidence type="ECO:0000256" key="3">
    <source>
        <dbReference type="ARBA" id="ARBA00022630"/>
    </source>
</evidence>
<dbReference type="SUPFAM" id="SSF63380">
    <property type="entry name" value="Riboflavin synthase domain-like"/>
    <property type="match status" value="1"/>
</dbReference>
<keyword evidence="3" id="KW-0285">Flavoprotein</keyword>
<proteinExistence type="predicted"/>
<evidence type="ECO:0000313" key="17">
    <source>
        <dbReference type="Proteomes" id="UP001232536"/>
    </source>
</evidence>
<feature type="transmembrane region" description="Helical" evidence="14">
    <location>
        <begin position="165"/>
        <end position="187"/>
    </location>
</feature>
<evidence type="ECO:0000256" key="6">
    <source>
        <dbReference type="ARBA" id="ARBA00022723"/>
    </source>
</evidence>
<dbReference type="InterPro" id="IPR050415">
    <property type="entry name" value="MRET"/>
</dbReference>
<dbReference type="PANTHER" id="PTHR47354">
    <property type="entry name" value="NADH OXIDOREDUCTASE HCR"/>
    <property type="match status" value="1"/>
</dbReference>
<protein>
    <submittedName>
        <fullName evidence="16">Ferredoxin reductase family protein</fullName>
    </submittedName>
</protein>
<accession>A0ABT9D6E9</accession>
<evidence type="ECO:0000256" key="10">
    <source>
        <dbReference type="ARBA" id="ARBA00023004"/>
    </source>
</evidence>
<dbReference type="InterPro" id="IPR017927">
    <property type="entry name" value="FAD-bd_FR_type"/>
</dbReference>
<organism evidence="16 17">
    <name type="scientific">Actinotalea lenta</name>
    <dbReference type="NCBI Taxonomy" id="3064654"/>
    <lineage>
        <taxon>Bacteria</taxon>
        <taxon>Bacillati</taxon>
        <taxon>Actinomycetota</taxon>
        <taxon>Actinomycetes</taxon>
        <taxon>Micrococcales</taxon>
        <taxon>Cellulomonadaceae</taxon>
        <taxon>Actinotalea</taxon>
    </lineage>
</organism>
<feature type="transmembrane region" description="Helical" evidence="14">
    <location>
        <begin position="44"/>
        <end position="64"/>
    </location>
</feature>
<dbReference type="Pfam" id="PF01794">
    <property type="entry name" value="Ferric_reduct"/>
    <property type="match status" value="1"/>
</dbReference>
<dbReference type="InterPro" id="IPR017938">
    <property type="entry name" value="Riboflavin_synthase-like_b-brl"/>
</dbReference>